<dbReference type="Proteomes" id="UP000297716">
    <property type="component" value="Unassembled WGS sequence"/>
</dbReference>
<sequence length="474" mass="53688">MTCSIYQPLEDRDEIRILELLPHCEGEDTPINYNGSNEAFHGKGAGPETQRCWDTGVLGQVTEQPVLDDAARQELFHVDNYPWFERSWIIQETLLSFDRIVICSPFMWSWETFSRLAPTDTTLDVIRISDDYIINKSNMGGWNHVWDGQIGERMSGDMLPMAALEYLVDTRKFKCKLYNDRVYSILSLFNPPLPVLATHDSYTAHIGSHGEGGDEMKFIGASRAMLHVRREAQWSRIGYVPGSNGTPGIIRALGFKIGVVTRISRTRLGGEEHELKQRWDTVMTELDQPVLEKESGEYGSRITHLPFHLAKVASRTIPLLQTMDTDSQYSGSWPAFCLQKRNRDNTPWYRNWIPGGDTEDDEKPRGRFYSSSAAFFQDRPLFACEKEGVIGIGTQDLAVGDEIWYLCGLSVPVCALRRVPKPDRDPDNEDYRGVNEVEATMVGLCFLGVNNDMKAMGPTDEVFPNSGLKLVWIT</sequence>
<name>A0A4Z0YBH2_9PEZI</name>
<accession>A0A4Z0YBH2</accession>
<dbReference type="InterPro" id="IPR052895">
    <property type="entry name" value="HetReg/Transcr_Mod"/>
</dbReference>
<dbReference type="EMBL" id="SKBN01000161">
    <property type="protein sequence ID" value="TGJ81579.1"/>
    <property type="molecule type" value="Genomic_DNA"/>
</dbReference>
<reference evidence="1 2" key="1">
    <citation type="submission" date="2019-03" db="EMBL/GenBank/DDBJ databases">
        <title>Draft genome sequence of Xylaria hypoxylon DSM 108379, a ubiquitous saprotrophic-parasitic fungi on hardwood.</title>
        <authorList>
            <person name="Buettner E."/>
            <person name="Leonhardt S."/>
            <person name="Gebauer A.M."/>
            <person name="Liers C."/>
            <person name="Hofrichter M."/>
            <person name="Kellner H."/>
        </authorList>
    </citation>
    <scope>NUCLEOTIDE SEQUENCE [LARGE SCALE GENOMIC DNA]</scope>
    <source>
        <strain evidence="1 2">DSM 108379</strain>
    </source>
</reference>
<organism evidence="1 2">
    <name type="scientific">Xylaria hypoxylon</name>
    <dbReference type="NCBI Taxonomy" id="37992"/>
    <lineage>
        <taxon>Eukaryota</taxon>
        <taxon>Fungi</taxon>
        <taxon>Dikarya</taxon>
        <taxon>Ascomycota</taxon>
        <taxon>Pezizomycotina</taxon>
        <taxon>Sordariomycetes</taxon>
        <taxon>Xylariomycetidae</taxon>
        <taxon>Xylariales</taxon>
        <taxon>Xylariaceae</taxon>
        <taxon>Xylaria</taxon>
    </lineage>
</organism>
<evidence type="ECO:0000313" key="2">
    <source>
        <dbReference type="Proteomes" id="UP000297716"/>
    </source>
</evidence>
<dbReference type="AlphaFoldDB" id="A0A4Z0YBH2"/>
<dbReference type="PANTHER" id="PTHR24148">
    <property type="entry name" value="ANKYRIN REPEAT DOMAIN-CONTAINING PROTEIN 39 HOMOLOG-RELATED"/>
    <property type="match status" value="1"/>
</dbReference>
<evidence type="ECO:0008006" key="3">
    <source>
        <dbReference type="Google" id="ProtNLM"/>
    </source>
</evidence>
<protein>
    <recommendedName>
        <fullName evidence="3">Heterokaryon incompatibility domain-containing protein</fullName>
    </recommendedName>
</protein>
<comment type="caution">
    <text evidence="1">The sequence shown here is derived from an EMBL/GenBank/DDBJ whole genome shotgun (WGS) entry which is preliminary data.</text>
</comment>
<proteinExistence type="predicted"/>
<dbReference type="PANTHER" id="PTHR24148:SF64">
    <property type="entry name" value="HETEROKARYON INCOMPATIBILITY DOMAIN-CONTAINING PROTEIN"/>
    <property type="match status" value="1"/>
</dbReference>
<keyword evidence="2" id="KW-1185">Reference proteome</keyword>
<dbReference type="OrthoDB" id="2157530at2759"/>
<dbReference type="STRING" id="37992.A0A4Z0YBH2"/>
<evidence type="ECO:0000313" key="1">
    <source>
        <dbReference type="EMBL" id="TGJ81579.1"/>
    </source>
</evidence>
<gene>
    <name evidence="1" type="ORF">E0Z10_g7169</name>
</gene>